<name>H5TNG0_GORO1</name>
<dbReference type="STRING" id="1108044.GOOTI_132_00190"/>
<protein>
    <submittedName>
        <fullName evidence="4">Isochorismatase</fullName>
    </submittedName>
</protein>
<dbReference type="InterPro" id="IPR036380">
    <property type="entry name" value="Isochorismatase-like_sf"/>
</dbReference>
<dbReference type="Proteomes" id="UP000005038">
    <property type="component" value="Unassembled WGS sequence"/>
</dbReference>
<evidence type="ECO:0000259" key="3">
    <source>
        <dbReference type="Pfam" id="PF00857"/>
    </source>
</evidence>
<dbReference type="InterPro" id="IPR050272">
    <property type="entry name" value="Isochorismatase-like_hydrls"/>
</dbReference>
<dbReference type="InterPro" id="IPR016291">
    <property type="entry name" value="Isochorismatase"/>
</dbReference>
<dbReference type="SUPFAM" id="SSF52499">
    <property type="entry name" value="Isochorismatase-like hydrolases"/>
    <property type="match status" value="1"/>
</dbReference>
<reference evidence="4" key="1">
    <citation type="submission" date="2012-02" db="EMBL/GenBank/DDBJ databases">
        <title>Whole genome shotgun sequence of Gordonia otitidis NBRC 100426.</title>
        <authorList>
            <person name="Yoshida I."/>
            <person name="Hosoyama A."/>
            <person name="Tsuchikane K."/>
            <person name="Katsumata H."/>
            <person name="Yamazaki S."/>
            <person name="Fujita N."/>
        </authorList>
    </citation>
    <scope>NUCLEOTIDE SEQUENCE [LARGE SCALE GENOMIC DNA]</scope>
    <source>
        <strain evidence="4">NBRC 100426</strain>
    </source>
</reference>
<dbReference type="PANTHER" id="PTHR43540:SF3">
    <property type="entry name" value="ENTEROBACTIN SYNTHASE COMPONENT B"/>
    <property type="match status" value="1"/>
</dbReference>
<dbReference type="RefSeq" id="WP_007239244.1">
    <property type="nucleotide sequence ID" value="NZ_BAFB01000132.1"/>
</dbReference>
<dbReference type="Gene3D" id="3.40.50.850">
    <property type="entry name" value="Isochorismatase-like"/>
    <property type="match status" value="1"/>
</dbReference>
<sequence length="234" mass="26153">MAIPTITPYQIPEGPFPARVDWQLNPARAALLIHDMQNYFIDAYDTQAEPMATVLPNMVAIREACASAGVPVVYTAQPGDQHPSRRGILADFWGRGLDSGRDENIIDELAPRPGDITVTKWRYSGFQRTDLRHLLAHHGRDQLIVIGVYAHMGCMISATEAFMMDVQPFFVADAVADFTREEHEMACSYVGKRAGRILNSRNVVDALRQRSDTDALRQRSDTDVRPSHASHTHV</sequence>
<keyword evidence="1" id="KW-0378">Hydrolase</keyword>
<dbReference type="PANTHER" id="PTHR43540">
    <property type="entry name" value="PEROXYUREIDOACRYLATE/UREIDOACRYLATE AMIDOHYDROLASE-RELATED"/>
    <property type="match status" value="1"/>
</dbReference>
<dbReference type="Pfam" id="PF00857">
    <property type="entry name" value="Isochorismatase"/>
    <property type="match status" value="1"/>
</dbReference>
<comment type="caution">
    <text evidence="4">The sequence shown here is derived from an EMBL/GenBank/DDBJ whole genome shotgun (WGS) entry which is preliminary data.</text>
</comment>
<evidence type="ECO:0000256" key="2">
    <source>
        <dbReference type="SAM" id="MobiDB-lite"/>
    </source>
</evidence>
<evidence type="ECO:0000313" key="4">
    <source>
        <dbReference type="EMBL" id="GAB35018.1"/>
    </source>
</evidence>
<feature type="region of interest" description="Disordered" evidence="2">
    <location>
        <begin position="209"/>
        <end position="234"/>
    </location>
</feature>
<dbReference type="PRINTS" id="PR01398">
    <property type="entry name" value="ISCHRISMTASE"/>
</dbReference>
<dbReference type="GO" id="GO:0008908">
    <property type="term" value="F:isochorismatase activity"/>
    <property type="evidence" value="ECO:0007669"/>
    <property type="project" value="InterPro"/>
</dbReference>
<proteinExistence type="predicted"/>
<organism evidence="4 5">
    <name type="scientific">Gordonia otitidis (strain DSM 44809 / CCUG 52243 / JCM 12355 / NBRC 100426 / IFM 10032)</name>
    <dbReference type="NCBI Taxonomy" id="1108044"/>
    <lineage>
        <taxon>Bacteria</taxon>
        <taxon>Bacillati</taxon>
        <taxon>Actinomycetota</taxon>
        <taxon>Actinomycetes</taxon>
        <taxon>Mycobacteriales</taxon>
        <taxon>Gordoniaceae</taxon>
        <taxon>Gordonia</taxon>
    </lineage>
</organism>
<evidence type="ECO:0000256" key="1">
    <source>
        <dbReference type="ARBA" id="ARBA00022801"/>
    </source>
</evidence>
<gene>
    <name evidence="4" type="ORF">GOOTI_132_00190</name>
</gene>
<keyword evidence="5" id="KW-1185">Reference proteome</keyword>
<dbReference type="EMBL" id="BAFB01000132">
    <property type="protein sequence ID" value="GAB35018.1"/>
    <property type="molecule type" value="Genomic_DNA"/>
</dbReference>
<feature type="compositionally biased region" description="Basic and acidic residues" evidence="2">
    <location>
        <begin position="209"/>
        <end position="226"/>
    </location>
</feature>
<accession>H5TNG0</accession>
<evidence type="ECO:0000313" key="5">
    <source>
        <dbReference type="Proteomes" id="UP000005038"/>
    </source>
</evidence>
<feature type="domain" description="Isochorismatase-like" evidence="3">
    <location>
        <begin position="29"/>
        <end position="198"/>
    </location>
</feature>
<dbReference type="OrthoDB" id="5794853at2"/>
<dbReference type="InterPro" id="IPR000868">
    <property type="entry name" value="Isochorismatase-like_dom"/>
</dbReference>
<dbReference type="AlphaFoldDB" id="H5TNG0"/>